<sequence length="4072" mass="435314">MSLMAVDGGGATYVPPPSNPDKPKPTASNGSSTPTAQQQALAAAKAETARLLKIAQQEMAALQRLRDQRAKQADIDAQIKKAGQAWGAVQAAAENQMRVSADGGGDAKKAISSAAADIRALDKNDPILDEVVTDSQKTVTPETAVQRTTNEKAFQFALAAQTDQDATSEVNAYNAETPAQQQADGEEYAYSIRQDQSTADTNANNAYDALEKALRHEYSVEAATLRLHDAKADYAAWQKEPSGARRADEADAAQELSQAQTQYDKVTAGDDSALSYVTADEQKQAVATVKNQHPDAWYGSVVDMLGQQSALRRDIALVNPDDPSLSPQMKQLAQNDPVTFAVLQETGQTIDPNAPGLSPKEKELAQQNPLALAFVRMTGVNVDPTKMTAADKQQLDQLGIFQYACAHADPKSANVQKMQMLMAAAPDVRLQYTKQQVDLLMQNPGHNGDNGDNASAALKVLNTNMNATFSVSDREQMWNEVGLPHFNQKYVESQIDPLMVKPDTTANDPDSVRARNDSTMNADKVGKWMQSTLDMNNVPPEFAGVVIDTVKHDFSDKWMQSNTGTPVSGRGTEFYKGLSQAVSLADLQPTETGVPVARENDVASWLMDEHGNAKSMIYTLRGDSTSYGFDSVRDTVSGGYGPALSQALLKQMQGDDRFRSGFANDFQLMLGQGMDKAQSKANNANADASYKLFQNDPSKVLQPYFNDFQQHFDNQPHTFDAHSNQLTNFVGVGLGIQPDNPAIVPTDQQDNPSMGMLEQLIVGNVAFNQGKSLFEGNANATRMIDAVTDQIRKVGGDHAVVTLVPTYYVSKDSGASPSALFKVQVNGKPGEFKYIDDRGWSYDKLDDYQHNNGLSDDAKLYVPRNLTLGPASSGPVQYEPVAAHITSGWQRFEHVLEIGTGILAAAGGVVLIASGVGAVEGGLLLGAAWTAVGAGMAVGTGVAVQDLVNLNDHGQSLGFGNAQARSDWISLIGSGAGAFGGGLGMASKSLMESAALLRSVDEAAGAMSTVSRTSGDAALVGNSGRFAETANAFEGTAAVTSRASSILNVVGGLSGADLSFEQGASLLKNWDAMSSSDRIDQLFTLGLGIAQMGAGSTTIMERPIRTLFNVPEPPRPVTNVTFDDADVMNTSRLGTAAIENQRRLNGDFGDPRGRDSAKVNLDGNQNLDGIDAFEADKGLDAKAAAARRALNGKGLGTDAADGDALLVRLAPATESEGSTPPVDDASVADPAVAKQPANATNAQPASWSIPSNVRANPALLEETVVAAFASGSGLDQVEFYIYALQDEEGHARAVDEDGLPATDPGDIVADLHASRNDERRAALADDPQALAAHDAAPDTGEPLNLTRYTSLHDALVLGCEGTLAGRYGIALVDRTALAPDGSAPPEAIVGKLVPDAAGTHVNLSLDPAFQGDLRIRYPRGFEPGKPLIRAENGERIDVVNALPTRTETQWAAFPRREADLAIYAPDLTRPENQLPNGERPQLPVPPGHFAVYCHAWTDAFSDAHGNPFDAPQMAEMIRAAGWDGKSPVILYACGTATRINPLSQLLASVLGVDVYGASGFVAWRGHGPSGRVTTGYTTGIVIEPGAYDRMHRVDTSVQDAPRVFRFSPELPVLDQPPAAIDWRGEPARPVVNRWGDPNVATTSARAPLSVYLWGVLTKRGAIVNPRTGAPASALDLTFALEALTQRGYTPGTPVALDGAASGADPALIQAFSDLIQTPVYGRLGTTDASGWRRVDPNPNRRLARFEIEPDTQGKFSPGGAQPIKLNPLELRPVPGTRVVNLLGHEAARQYLKVSGFDIAETHGTTPNNVAEDNTVAVMQDGPRLTAERFVQALMEDDAYTPGNGVLVTGCYLGSGGYPWARDLAYHLQAPVIASITSNSTRGTGVLTLHPLEPEIAVPENDPDVGTRLYLHLPDAPEEGFEPEVFRYQREHNIDASAMRPPVEPVEAARPVIGEIDPNEDSGRRSIGASADDEPSKALEPVKPEALEPDAIFTADEWAARHDDDLSGKTQTHYPPRSKAYTRRDVMADGSGIVTTLAGDRPALLQPGFDDVTGIAATDHPEFLRPADTLLMPPDIPLHAVGARGLMSPPGHHVIFGHGISPDEMLGPDGVPIGADEVAARVAPLLEDGQDVTLYSCYAGSDKADPLRARQANRGPRVNAAFADALAQRLADATGRPTTVWAPGDILLVDPNGTASVRITRFTGQVERTGTPMTAFRARPASLHGAPASAAHASAGKPTPTPAEKPFTPQVGDLRLANAAYDFSPIADDTFDSVALDHAFASALTSRPGVLGDVARVTRPGGEITLSRASGLLDEPHPLQTLEDTMQAFLDAGLTNLRAEFVMLGDASIELGDGVDIGALDPEDGYFRFSGTVPRAEETASAASEPASAGVSDLDQAFASHESAQQSAKHVYVSADALPDESAIAPGADPRERFEARMQANLDAVAQTTPVQIHKLSSLGYDPAAGLRIDTPEGILTKPAGVDMYIVQARDAATGATSYRLAAIDENGLPEGYAAVNRNGMRALAMMRRGPLWPVAGAADPAPAASAPEQQRAADWLDDHDLRTLQRIDGSHVPMLSGLVRRLGPNAHVLITGHAARPDAGQEHAQPAFIASLTTDEHGMLGSIESMQGKPVPRSLTKALTSTGDGGVAARAKYDFYVSPVDAADLARFGGAAKIESVTMMGKTTWNVTPSGKPVDAAIAGDITELSDALRFRRPSHAARAADAQQRIYAVEEKTGNVLGYAERNLDHTWTYYEKAKLGDTKIDAQDLSAAFRRRARGIPVGRAGRRGVTFVVSETEPSALDRVGGFRPAEKNDTATAEGADKPDTKPRRKSGDVVQLQVARADQAARRTWAQVRGRELTGAGNPLVEPNLLPTANDKNLHAVDFSGHNALHLLRAIQQGSLDKNHTIYVFDTKDTLAEAIGKPRGIIAWRGDELRWFDNVRHANNVRHGGKSLDEMPIGTDRFGANVHFLLTRLQPHEFLAVARPTRLAALTSRAQTLKEQWTATAETGKQHAALRQRAEQIRKSYETVRREADDLLREMQNTRGSRGRRNNSANLAHVRSPMKIEPYQPGLTSTTVIESNLRSGAAKLDQYFPESQRIEAFNERRNGPQAQRIRFTGKRQTIMSDAVMWKSLGNDLKVAREVSTSSPRFLPVPRKSLARQFGAATVADRRMVRYFVRHDPAIQDRIAPMARSFSLRDDPALMTAQIERYGGVMPMVSLVVDPHSLKAALGKPHDPEFLERVRALGDQQNARFNGEEGVIEPGPDSEGETLQLDDLAHLTRWLDEASKSGFAIRLETAPARALVGKDNRFQAGTNDDYHDYVRLFSMLETWANEHPDAPAPNVMVTFHGWDAVPESVPGAGHARLLEAVLARKGLEWVHMGLSYGTHGADFIANQDLTTRLAQMIVDYRNAPRMLARLHGADSLTRVFERVDGQTLADQHQLLFAEIERIGEARGMKPAEIDALRHQLYEGNTTAFLDSARKATIEYAWPQWQTGDNKPNGKTERLARAFAQRWMADTGDAMTTTRPTTRSAANDAEPTAYWRSVVADPVLKNDGTKPLSANRKASAQLAIASREHEGNQGPDGAQPLSEEETSQLRAASELNALRVQQGNRDGSSVVKTSLLVGGAGTTTGVAAASAFRLLHQLSTEGTLHATNTLYTGVRVGRVFQAMHQGAVASLKNGDPRVFDQMVDRLANGLKSQLKANRFDVDVRTEQLELLASEGKAKAGQLRALNQAGLISFDDAVTHTKGIAADMLAQMQGVVGGSSLKMLHHGNPRHWVGLMGRGLGIAGYTGTITLNMASMIDHPTLATALSTAGATMGGTYTTLVFLGSIRHLNAENRSRFARFASASGDYLASSGSLIGGVTKILSGDPVAGSLSAASGFLLGSARLHTQFPNSSPFMEKLPTLIALLPVGLFVVTTAQGLFFSGSSGNDKNDPNNTPGKNNLNSPQPGTSGTPQPSITASAAPSASQPSSQPTSQAPTPSASQPSSQPTATPSTPPPTVRTAHGDSLWSIADDHSRSLLDAAHVPDADRQHMSHDHLVQLAFDEILQLNPQYAKHPGSIDPGDTIVIG</sequence>
<evidence type="ECO:0000313" key="4">
    <source>
        <dbReference type="EMBL" id="TXC80184.1"/>
    </source>
</evidence>
<feature type="region of interest" description="Disordered" evidence="2">
    <location>
        <begin position="3929"/>
        <end position="4008"/>
    </location>
</feature>
<feature type="region of interest" description="Disordered" evidence="2">
    <location>
        <begin position="1"/>
        <end position="44"/>
    </location>
</feature>
<feature type="compositionally biased region" description="Low complexity" evidence="2">
    <location>
        <begin position="3956"/>
        <end position="3996"/>
    </location>
</feature>
<accession>A0A5C6V5S0</accession>
<gene>
    <name evidence="4" type="ORF">FRZ40_38450</name>
</gene>
<dbReference type="InterPro" id="IPR031962">
    <property type="entry name" value="DUF4781"/>
</dbReference>
<dbReference type="EMBL" id="VOQS01000005">
    <property type="protein sequence ID" value="TXC80184.1"/>
    <property type="molecule type" value="Genomic_DNA"/>
</dbReference>
<name>A0A5C6V5S0_9BURK</name>
<evidence type="ECO:0000256" key="2">
    <source>
        <dbReference type="SAM" id="MobiDB-lite"/>
    </source>
</evidence>
<feature type="coiled-coil region" evidence="1">
    <location>
        <begin position="45"/>
        <end position="72"/>
    </location>
</feature>
<feature type="compositionally biased region" description="Low complexity" evidence="2">
    <location>
        <begin position="2221"/>
        <end position="2235"/>
    </location>
</feature>
<feature type="region of interest" description="Disordered" evidence="2">
    <location>
        <begin position="2221"/>
        <end position="2244"/>
    </location>
</feature>
<comment type="caution">
    <text evidence="4">The sequence shown here is derived from an EMBL/GenBank/DDBJ whole genome shotgun (WGS) entry which is preliminary data.</text>
</comment>
<protein>
    <submittedName>
        <fullName evidence="4">LWXIA domain-containing protein</fullName>
    </submittedName>
</protein>
<feature type="domain" description="DUF4781" evidence="3">
    <location>
        <begin position="832"/>
        <end position="1001"/>
    </location>
</feature>
<dbReference type="NCBIfam" id="NF012230">
    <property type="entry name" value="LWXIA_domain"/>
    <property type="match status" value="1"/>
</dbReference>
<reference evidence="4 5" key="1">
    <citation type="journal article" date="2018" name="Int. J. Syst. Evol. Microbiol.">
        <title>Paraburkholderia azotifigens sp. nov., a nitrogen-fixing bacterium isolated from paddy soil.</title>
        <authorList>
            <person name="Choi G.M."/>
            <person name="Im W.T."/>
        </authorList>
    </citation>
    <scope>NUCLEOTIDE SEQUENCE [LARGE SCALE GENOMIC DNA]</scope>
    <source>
        <strain evidence="4 5">NF 2-5-3</strain>
    </source>
</reference>
<evidence type="ECO:0000259" key="3">
    <source>
        <dbReference type="Pfam" id="PF16013"/>
    </source>
</evidence>
<organism evidence="4 5">
    <name type="scientific">Paraburkholderia azotifigens</name>
    <dbReference type="NCBI Taxonomy" id="2057004"/>
    <lineage>
        <taxon>Bacteria</taxon>
        <taxon>Pseudomonadati</taxon>
        <taxon>Pseudomonadota</taxon>
        <taxon>Betaproteobacteria</taxon>
        <taxon>Burkholderiales</taxon>
        <taxon>Burkholderiaceae</taxon>
        <taxon>Paraburkholderia</taxon>
    </lineage>
</organism>
<dbReference type="Pfam" id="PF16013">
    <property type="entry name" value="DUF4781"/>
    <property type="match status" value="1"/>
</dbReference>
<dbReference type="Proteomes" id="UP000321776">
    <property type="component" value="Unassembled WGS sequence"/>
</dbReference>
<dbReference type="RefSeq" id="WP_147237694.1">
    <property type="nucleotide sequence ID" value="NZ_VOQS01000005.1"/>
</dbReference>
<feature type="compositionally biased region" description="Basic and acidic residues" evidence="2">
    <location>
        <begin position="2808"/>
        <end position="2832"/>
    </location>
</feature>
<feature type="region of interest" description="Disordered" evidence="2">
    <location>
        <begin position="2802"/>
        <end position="2833"/>
    </location>
</feature>
<feature type="coiled-coil region" evidence="1">
    <location>
        <begin position="3012"/>
        <end position="3046"/>
    </location>
</feature>
<evidence type="ECO:0000313" key="5">
    <source>
        <dbReference type="Proteomes" id="UP000321776"/>
    </source>
</evidence>
<proteinExistence type="predicted"/>
<feature type="region of interest" description="Disordered" evidence="2">
    <location>
        <begin position="3574"/>
        <end position="3596"/>
    </location>
</feature>
<evidence type="ECO:0000256" key="1">
    <source>
        <dbReference type="SAM" id="Coils"/>
    </source>
</evidence>
<feature type="region of interest" description="Disordered" evidence="2">
    <location>
        <begin position="1954"/>
        <end position="1977"/>
    </location>
</feature>
<feature type="compositionally biased region" description="Low complexity" evidence="2">
    <location>
        <begin position="33"/>
        <end position="44"/>
    </location>
</feature>
<keyword evidence="1" id="KW-0175">Coiled coil</keyword>
<feature type="compositionally biased region" description="Polar residues" evidence="2">
    <location>
        <begin position="3929"/>
        <end position="3955"/>
    </location>
</feature>